<dbReference type="EMBL" id="RIBY02002589">
    <property type="protein sequence ID" value="KAH9808844.1"/>
    <property type="molecule type" value="Genomic_DNA"/>
</dbReference>
<evidence type="ECO:0000313" key="2">
    <source>
        <dbReference type="EMBL" id="KAH9808844.1"/>
    </source>
</evidence>
<protein>
    <submittedName>
        <fullName evidence="2">Uncharacterized protein</fullName>
    </submittedName>
</protein>
<feature type="compositionally biased region" description="Basic and acidic residues" evidence="1">
    <location>
        <begin position="66"/>
        <end position="82"/>
    </location>
</feature>
<keyword evidence="3" id="KW-1185">Reference proteome</keyword>
<gene>
    <name evidence="2" type="ORF">Tdes44962_MAKER06263</name>
</gene>
<dbReference type="Proteomes" id="UP001138500">
    <property type="component" value="Unassembled WGS sequence"/>
</dbReference>
<comment type="caution">
    <text evidence="2">The sequence shown here is derived from an EMBL/GenBank/DDBJ whole genome shotgun (WGS) entry which is preliminary data.</text>
</comment>
<evidence type="ECO:0000313" key="3">
    <source>
        <dbReference type="Proteomes" id="UP001138500"/>
    </source>
</evidence>
<feature type="compositionally biased region" description="Polar residues" evidence="1">
    <location>
        <begin position="54"/>
        <end position="65"/>
    </location>
</feature>
<sequence>MRKRAQLPYDAGFQVVGGFAPGEPCRRLLLEAHQKRGITVHRLQLDRVAAFPETQRTSWAQQQSTKHVDWRRERPPELSREY</sequence>
<accession>A0A9W7SHT5</accession>
<reference evidence="2 3" key="2">
    <citation type="journal article" date="2021" name="Curr. Genet.">
        <title>Genetic response to nitrogen starvation in the aggressive Eucalyptus foliar pathogen Teratosphaeria destructans.</title>
        <authorList>
            <person name="Havenga M."/>
            <person name="Wingfield B.D."/>
            <person name="Wingfield M.J."/>
            <person name="Dreyer L.L."/>
            <person name="Roets F."/>
            <person name="Aylward J."/>
        </authorList>
    </citation>
    <scope>NUCLEOTIDE SEQUENCE [LARGE SCALE GENOMIC DNA]</scope>
    <source>
        <strain evidence="2">CMW44962</strain>
    </source>
</reference>
<organism evidence="2 3">
    <name type="scientific">Teratosphaeria destructans</name>
    <dbReference type="NCBI Taxonomy" id="418781"/>
    <lineage>
        <taxon>Eukaryota</taxon>
        <taxon>Fungi</taxon>
        <taxon>Dikarya</taxon>
        <taxon>Ascomycota</taxon>
        <taxon>Pezizomycotina</taxon>
        <taxon>Dothideomycetes</taxon>
        <taxon>Dothideomycetidae</taxon>
        <taxon>Mycosphaerellales</taxon>
        <taxon>Teratosphaeriaceae</taxon>
        <taxon>Teratosphaeria</taxon>
    </lineage>
</organism>
<name>A0A9W7SHT5_9PEZI</name>
<reference evidence="2 3" key="1">
    <citation type="journal article" date="2018" name="IMA Fungus">
        <title>IMA Genome-F 10: Nine draft genome sequences of Claviceps purpurea s.lat., including C. arundinis, C. humidiphila, and C. cf. spartinae, pseudomolecules for the pitch canker pathogen Fusarium circinatum, draft genome of Davidsoniella eucalypti, Grosmannia galeiformis, Quambalaria eucalypti, and Teratosphaeria destructans.</title>
        <authorList>
            <person name="Wingfield B.D."/>
            <person name="Liu M."/>
            <person name="Nguyen H.D."/>
            <person name="Lane F.A."/>
            <person name="Morgan S.W."/>
            <person name="De Vos L."/>
            <person name="Wilken P.M."/>
            <person name="Duong T.A."/>
            <person name="Aylward J."/>
            <person name="Coetzee M.P."/>
            <person name="Dadej K."/>
            <person name="De Beer Z.W."/>
            <person name="Findlay W."/>
            <person name="Havenga M."/>
            <person name="Kolarik M."/>
            <person name="Menzies J.G."/>
            <person name="Naidoo K."/>
            <person name="Pochopski O."/>
            <person name="Shoukouhi P."/>
            <person name="Santana Q.C."/>
            <person name="Seifert K.A."/>
            <person name="Soal N."/>
            <person name="Steenkamp E.T."/>
            <person name="Tatham C.T."/>
            <person name="van der Nest M.A."/>
            <person name="Wingfield M.J."/>
        </authorList>
    </citation>
    <scope>NUCLEOTIDE SEQUENCE [LARGE SCALE GENOMIC DNA]</scope>
    <source>
        <strain evidence="2">CMW44962</strain>
    </source>
</reference>
<evidence type="ECO:0000256" key="1">
    <source>
        <dbReference type="SAM" id="MobiDB-lite"/>
    </source>
</evidence>
<feature type="region of interest" description="Disordered" evidence="1">
    <location>
        <begin position="54"/>
        <end position="82"/>
    </location>
</feature>
<proteinExistence type="predicted"/>
<dbReference type="AlphaFoldDB" id="A0A9W7SHT5"/>